<comment type="caution">
    <text evidence="2">The sequence shown here is derived from an EMBL/GenBank/DDBJ whole genome shotgun (WGS) entry which is preliminary data.</text>
</comment>
<sequence>MKRQGGDMEEAKQNREKGEPKIRRRIFRELEAIAFQDPKEYVKTEEIDGELRQVPRAVSEMKPRARRVIETVNIQKDGGVSYKMYSKLKALEILGRMEGQPIPGEEGIGLSEGDRRLLEKAAERHAGNP</sequence>
<protein>
    <submittedName>
        <fullName evidence="2">Terminase small subunit</fullName>
    </submittedName>
</protein>
<dbReference type="Proteomes" id="UP000617951">
    <property type="component" value="Unassembled WGS sequence"/>
</dbReference>
<gene>
    <name evidence="2" type="ORF">H8693_04195</name>
</gene>
<dbReference type="EMBL" id="JACRSS010000001">
    <property type="protein sequence ID" value="MBC8538133.1"/>
    <property type="molecule type" value="Genomic_DNA"/>
</dbReference>
<dbReference type="RefSeq" id="WP_249279911.1">
    <property type="nucleotide sequence ID" value="NZ_JACRSS010000001.1"/>
</dbReference>
<feature type="region of interest" description="Disordered" evidence="1">
    <location>
        <begin position="1"/>
        <end position="22"/>
    </location>
</feature>
<evidence type="ECO:0000313" key="3">
    <source>
        <dbReference type="Proteomes" id="UP000617951"/>
    </source>
</evidence>
<feature type="compositionally biased region" description="Low complexity" evidence="1">
    <location>
        <begin position="100"/>
        <end position="109"/>
    </location>
</feature>
<accession>A0A926DG81</accession>
<keyword evidence="3" id="KW-1185">Reference proteome</keyword>
<reference evidence="2" key="1">
    <citation type="submission" date="2020-08" db="EMBL/GenBank/DDBJ databases">
        <title>Genome public.</title>
        <authorList>
            <person name="Liu C."/>
            <person name="Sun Q."/>
        </authorList>
    </citation>
    <scope>NUCLEOTIDE SEQUENCE</scope>
    <source>
        <strain evidence="2">NSJ-63</strain>
    </source>
</reference>
<evidence type="ECO:0000256" key="1">
    <source>
        <dbReference type="SAM" id="MobiDB-lite"/>
    </source>
</evidence>
<dbReference type="AlphaFoldDB" id="A0A926DG81"/>
<organism evidence="2 3">
    <name type="scientific">Guopingia tenuis</name>
    <dbReference type="NCBI Taxonomy" id="2763656"/>
    <lineage>
        <taxon>Bacteria</taxon>
        <taxon>Bacillati</taxon>
        <taxon>Bacillota</taxon>
        <taxon>Clostridia</taxon>
        <taxon>Christensenellales</taxon>
        <taxon>Christensenellaceae</taxon>
        <taxon>Guopingia</taxon>
    </lineage>
</organism>
<name>A0A926DG81_9FIRM</name>
<dbReference type="GO" id="GO:0051276">
    <property type="term" value="P:chromosome organization"/>
    <property type="evidence" value="ECO:0007669"/>
    <property type="project" value="InterPro"/>
</dbReference>
<feature type="region of interest" description="Disordered" evidence="1">
    <location>
        <begin position="100"/>
        <end position="129"/>
    </location>
</feature>
<evidence type="ECO:0000313" key="2">
    <source>
        <dbReference type="EMBL" id="MBC8538133.1"/>
    </source>
</evidence>
<feature type="compositionally biased region" description="Basic and acidic residues" evidence="1">
    <location>
        <begin position="112"/>
        <end position="129"/>
    </location>
</feature>
<proteinExistence type="predicted"/>